<evidence type="ECO:0000256" key="3">
    <source>
        <dbReference type="ARBA" id="ARBA00022553"/>
    </source>
</evidence>
<dbReference type="GO" id="GO:0007018">
    <property type="term" value="P:microtubule-based movement"/>
    <property type="evidence" value="ECO:0007669"/>
    <property type="project" value="InterPro"/>
</dbReference>
<dbReference type="GO" id="GO:0008574">
    <property type="term" value="F:plus-end-directed microtubule motor activity"/>
    <property type="evidence" value="ECO:0007669"/>
    <property type="project" value="TreeGrafter"/>
</dbReference>
<dbReference type="SUPFAM" id="SSF52540">
    <property type="entry name" value="P-loop containing nucleoside triphosphate hydrolases"/>
    <property type="match status" value="1"/>
</dbReference>
<dbReference type="PROSITE" id="PS50067">
    <property type="entry name" value="KINESIN_MOTOR_2"/>
    <property type="match status" value="1"/>
</dbReference>
<protein>
    <recommendedName>
        <fullName evidence="11">Kinesin-like protein</fullName>
    </recommendedName>
</protein>
<dbReference type="InterPro" id="IPR047149">
    <property type="entry name" value="KIF11-like"/>
</dbReference>
<evidence type="ECO:0000256" key="6">
    <source>
        <dbReference type="ARBA" id="ARBA00022840"/>
    </source>
</evidence>
<keyword evidence="15" id="KW-1185">Reference proteome</keyword>
<dbReference type="GO" id="GO:0008017">
    <property type="term" value="F:microtubule binding"/>
    <property type="evidence" value="ECO:0007669"/>
    <property type="project" value="InterPro"/>
</dbReference>
<dbReference type="PANTHER" id="PTHR47970:SF29">
    <property type="entry name" value="KINESIN FAMILY MEMBER 20B"/>
    <property type="match status" value="1"/>
</dbReference>
<evidence type="ECO:0000256" key="2">
    <source>
        <dbReference type="ARBA" id="ARBA00022490"/>
    </source>
</evidence>
<keyword evidence="2" id="KW-0963">Cytoplasm</keyword>
<dbReference type="PRINTS" id="PR00380">
    <property type="entry name" value="KINESINHEAVY"/>
</dbReference>
<accession>A0AAD9NC78</accession>
<evidence type="ECO:0000256" key="12">
    <source>
        <dbReference type="SAM" id="Coils"/>
    </source>
</evidence>
<dbReference type="InterPro" id="IPR019821">
    <property type="entry name" value="Kinesin_motor_CS"/>
</dbReference>
<evidence type="ECO:0000256" key="9">
    <source>
        <dbReference type="ARBA" id="ARBA00023212"/>
    </source>
</evidence>
<evidence type="ECO:0000256" key="11">
    <source>
        <dbReference type="RuleBase" id="RU000394"/>
    </source>
</evidence>
<proteinExistence type="inferred from homology"/>
<evidence type="ECO:0000256" key="7">
    <source>
        <dbReference type="ARBA" id="ARBA00023054"/>
    </source>
</evidence>
<evidence type="ECO:0000313" key="15">
    <source>
        <dbReference type="Proteomes" id="UP001208570"/>
    </source>
</evidence>
<comment type="subcellular location">
    <subcellularLocation>
        <location evidence="1">Cytoplasm</location>
        <location evidence="1">Cytoskeleton</location>
        <location evidence="1">Spindle</location>
    </subcellularLocation>
</comment>
<comment type="similarity">
    <text evidence="10 11">Belongs to the TRAFAC class myosin-kinesin ATPase superfamily. Kinesin family.</text>
</comment>
<dbReference type="InterPro" id="IPR036961">
    <property type="entry name" value="Kinesin_motor_dom_sf"/>
</dbReference>
<dbReference type="AlphaFoldDB" id="A0AAD9NC78"/>
<dbReference type="PROSITE" id="PS00411">
    <property type="entry name" value="KINESIN_MOTOR_1"/>
    <property type="match status" value="1"/>
</dbReference>
<dbReference type="InterPro" id="IPR001752">
    <property type="entry name" value="Kinesin_motor_dom"/>
</dbReference>
<evidence type="ECO:0000256" key="8">
    <source>
        <dbReference type="ARBA" id="ARBA00023175"/>
    </source>
</evidence>
<keyword evidence="4 11" id="KW-0493">Microtubule</keyword>
<dbReference type="Gene3D" id="3.40.850.10">
    <property type="entry name" value="Kinesin motor domain"/>
    <property type="match status" value="1"/>
</dbReference>
<evidence type="ECO:0000256" key="5">
    <source>
        <dbReference type="ARBA" id="ARBA00022741"/>
    </source>
</evidence>
<keyword evidence="9" id="KW-0206">Cytoskeleton</keyword>
<dbReference type="Pfam" id="PF00225">
    <property type="entry name" value="Kinesin"/>
    <property type="match status" value="1"/>
</dbReference>
<evidence type="ECO:0000256" key="1">
    <source>
        <dbReference type="ARBA" id="ARBA00004186"/>
    </source>
</evidence>
<dbReference type="GO" id="GO:0072686">
    <property type="term" value="C:mitotic spindle"/>
    <property type="evidence" value="ECO:0007669"/>
    <property type="project" value="TreeGrafter"/>
</dbReference>
<keyword evidence="3" id="KW-0597">Phosphoprotein</keyword>
<evidence type="ECO:0000313" key="14">
    <source>
        <dbReference type="EMBL" id="KAK2162881.1"/>
    </source>
</evidence>
<evidence type="ECO:0000256" key="10">
    <source>
        <dbReference type="PROSITE-ProRule" id="PRU00283"/>
    </source>
</evidence>
<feature type="domain" description="Kinesin motor" evidence="13">
    <location>
        <begin position="1"/>
        <end position="266"/>
    </location>
</feature>
<feature type="coiled-coil region" evidence="12">
    <location>
        <begin position="312"/>
        <end position="356"/>
    </location>
</feature>
<dbReference type="Proteomes" id="UP001208570">
    <property type="component" value="Unassembled WGS sequence"/>
</dbReference>
<comment type="caution">
    <text evidence="10">Lacks conserved residue(s) required for the propagation of feature annotation.</text>
</comment>
<dbReference type="EMBL" id="JAODUP010000090">
    <property type="protein sequence ID" value="KAK2162881.1"/>
    <property type="molecule type" value="Genomic_DNA"/>
</dbReference>
<dbReference type="PANTHER" id="PTHR47970">
    <property type="entry name" value="KINESIN-LIKE PROTEIN KIF11"/>
    <property type="match status" value="1"/>
</dbReference>
<comment type="caution">
    <text evidence="14">The sequence shown here is derived from an EMBL/GenBank/DDBJ whole genome shotgun (WGS) entry which is preliminary data.</text>
</comment>
<sequence>MSDDSLMRQSILSTTSADSNCDATEIGDVLSSDEKILEDTVTDIDSLDNVRFSIWVSFAEIYNENVHDLLEPATQRRKTTKGRSILTLREDKTGTPYIKGLREIHVTSADEAYKLLTVGKRNLQVACTKLNRNSSRSHCIFTIKMLRVANKENPNAARMSMLSFCDLAGSERYSKTQSLGERIKEAGNINTSLLTLSRCIKILRHNQINKDHPQVVPFRESKLTRLFQSFFCGKGRASMVVNVNPCASTFDETLHVLNYSAIAKQVIVVQESEKSKKGQCIGRQFSLLLEQRCRDTIGWATPGTCAKVFQEEKDLQEEDSESEDEIEEIVSETETEKKLVELVKLLKNQLVQEKQKQLMIEARTREEVCKEVSEQLAQIEAYYG</sequence>
<keyword evidence="5 11" id="KW-0547">Nucleotide-binding</keyword>
<dbReference type="GO" id="GO:0005524">
    <property type="term" value="F:ATP binding"/>
    <property type="evidence" value="ECO:0007669"/>
    <property type="project" value="UniProtKB-KW"/>
</dbReference>
<keyword evidence="8 11" id="KW-0505">Motor protein</keyword>
<dbReference type="GO" id="GO:0005876">
    <property type="term" value="C:spindle microtubule"/>
    <property type="evidence" value="ECO:0007669"/>
    <property type="project" value="TreeGrafter"/>
</dbReference>
<evidence type="ECO:0000259" key="13">
    <source>
        <dbReference type="PROSITE" id="PS50067"/>
    </source>
</evidence>
<name>A0AAD9NC78_9ANNE</name>
<dbReference type="GO" id="GO:0005634">
    <property type="term" value="C:nucleus"/>
    <property type="evidence" value="ECO:0007669"/>
    <property type="project" value="TreeGrafter"/>
</dbReference>
<organism evidence="14 15">
    <name type="scientific">Paralvinella palmiformis</name>
    <dbReference type="NCBI Taxonomy" id="53620"/>
    <lineage>
        <taxon>Eukaryota</taxon>
        <taxon>Metazoa</taxon>
        <taxon>Spiralia</taxon>
        <taxon>Lophotrochozoa</taxon>
        <taxon>Annelida</taxon>
        <taxon>Polychaeta</taxon>
        <taxon>Sedentaria</taxon>
        <taxon>Canalipalpata</taxon>
        <taxon>Terebellida</taxon>
        <taxon>Terebelliformia</taxon>
        <taxon>Alvinellidae</taxon>
        <taxon>Paralvinella</taxon>
    </lineage>
</organism>
<gene>
    <name evidence="14" type="ORF">LSH36_90g06031</name>
</gene>
<reference evidence="14" key="1">
    <citation type="journal article" date="2023" name="Mol. Biol. Evol.">
        <title>Third-Generation Sequencing Reveals the Adaptive Role of the Epigenome in Three Deep-Sea Polychaetes.</title>
        <authorList>
            <person name="Perez M."/>
            <person name="Aroh O."/>
            <person name="Sun Y."/>
            <person name="Lan Y."/>
            <person name="Juniper S.K."/>
            <person name="Young C.R."/>
            <person name="Angers B."/>
            <person name="Qian P.Y."/>
        </authorList>
    </citation>
    <scope>NUCLEOTIDE SEQUENCE</scope>
    <source>
        <strain evidence="14">P08H-3</strain>
    </source>
</reference>
<keyword evidence="7 12" id="KW-0175">Coiled coil</keyword>
<dbReference type="GO" id="GO:0090307">
    <property type="term" value="P:mitotic spindle assembly"/>
    <property type="evidence" value="ECO:0007669"/>
    <property type="project" value="TreeGrafter"/>
</dbReference>
<keyword evidence="6 11" id="KW-0067">ATP-binding</keyword>
<dbReference type="SMART" id="SM00129">
    <property type="entry name" value="KISc"/>
    <property type="match status" value="1"/>
</dbReference>
<dbReference type="GO" id="GO:0051231">
    <property type="term" value="P:spindle elongation"/>
    <property type="evidence" value="ECO:0007669"/>
    <property type="project" value="TreeGrafter"/>
</dbReference>
<evidence type="ECO:0000256" key="4">
    <source>
        <dbReference type="ARBA" id="ARBA00022701"/>
    </source>
</evidence>
<dbReference type="InterPro" id="IPR027417">
    <property type="entry name" value="P-loop_NTPase"/>
</dbReference>